<keyword evidence="3" id="KW-1185">Reference proteome</keyword>
<sequence length="116" mass="13005">MMRAIGWELRFRENNSDKFYRVIVTHRIVVINYGRYGSIGQSYVKICTGLDDARGRAVKITVGKEHKGYQSSRPVTEFVIDRGDYSDIINGDSPAQATARGRIVQSFLAAAPEHSP</sequence>
<dbReference type="EMBL" id="BAAAZR010000031">
    <property type="protein sequence ID" value="GAA3832297.1"/>
    <property type="molecule type" value="Genomic_DNA"/>
</dbReference>
<evidence type="ECO:0000313" key="2">
    <source>
        <dbReference type="EMBL" id="GAA3832297.1"/>
    </source>
</evidence>
<comment type="caution">
    <text evidence="2">The sequence shown here is derived from an EMBL/GenBank/DDBJ whole genome shotgun (WGS) entry which is preliminary data.</text>
</comment>
<dbReference type="PROSITE" id="PS51977">
    <property type="entry name" value="WGR"/>
    <property type="match status" value="1"/>
</dbReference>
<name>A0ABP7J1N9_9ACTN</name>
<dbReference type="InterPro" id="IPR049809">
    <property type="entry name" value="YehF/YfeS-like_WGR"/>
</dbReference>
<dbReference type="SUPFAM" id="SSF142921">
    <property type="entry name" value="WGR domain-like"/>
    <property type="match status" value="1"/>
</dbReference>
<dbReference type="RefSeq" id="WP_344948184.1">
    <property type="nucleotide sequence ID" value="NZ_BAAAZR010000031.1"/>
</dbReference>
<organism evidence="2 3">
    <name type="scientific">Sphaerisporangium flaviroseum</name>
    <dbReference type="NCBI Taxonomy" id="509199"/>
    <lineage>
        <taxon>Bacteria</taxon>
        <taxon>Bacillati</taxon>
        <taxon>Actinomycetota</taxon>
        <taxon>Actinomycetes</taxon>
        <taxon>Streptosporangiales</taxon>
        <taxon>Streptosporangiaceae</taxon>
        <taxon>Sphaerisporangium</taxon>
    </lineage>
</organism>
<reference evidence="3" key="1">
    <citation type="journal article" date="2019" name="Int. J. Syst. Evol. Microbiol.">
        <title>The Global Catalogue of Microorganisms (GCM) 10K type strain sequencing project: providing services to taxonomists for standard genome sequencing and annotation.</title>
        <authorList>
            <consortium name="The Broad Institute Genomics Platform"/>
            <consortium name="The Broad Institute Genome Sequencing Center for Infectious Disease"/>
            <person name="Wu L."/>
            <person name="Ma J."/>
        </authorList>
    </citation>
    <scope>NUCLEOTIDE SEQUENCE [LARGE SCALE GENOMIC DNA]</scope>
    <source>
        <strain evidence="3">JCM 16908</strain>
    </source>
</reference>
<dbReference type="Pfam" id="PF05406">
    <property type="entry name" value="WGR"/>
    <property type="match status" value="1"/>
</dbReference>
<dbReference type="InterPro" id="IPR008893">
    <property type="entry name" value="WGR_domain"/>
</dbReference>
<gene>
    <name evidence="2" type="ORF">GCM10022226_61910</name>
</gene>
<accession>A0ABP7J1N9</accession>
<dbReference type="Proteomes" id="UP001500888">
    <property type="component" value="Unassembled WGS sequence"/>
</dbReference>
<proteinExistence type="predicted"/>
<dbReference type="CDD" id="cd07996">
    <property type="entry name" value="WGR_MMR_like"/>
    <property type="match status" value="1"/>
</dbReference>
<evidence type="ECO:0000259" key="1">
    <source>
        <dbReference type="PROSITE" id="PS51977"/>
    </source>
</evidence>
<dbReference type="Gene3D" id="2.20.140.10">
    <property type="entry name" value="WGR domain"/>
    <property type="match status" value="1"/>
</dbReference>
<dbReference type="InterPro" id="IPR036930">
    <property type="entry name" value="WGR_dom_sf"/>
</dbReference>
<evidence type="ECO:0000313" key="3">
    <source>
        <dbReference type="Proteomes" id="UP001500888"/>
    </source>
</evidence>
<feature type="domain" description="WGR" evidence="1">
    <location>
        <begin position="1"/>
        <end position="85"/>
    </location>
</feature>
<protein>
    <recommendedName>
        <fullName evidence="1">WGR domain-containing protein</fullName>
    </recommendedName>
</protein>